<proteinExistence type="inferred from homology"/>
<dbReference type="Gene3D" id="3.50.50.60">
    <property type="entry name" value="FAD/NAD(P)-binding domain"/>
    <property type="match status" value="2"/>
</dbReference>
<evidence type="ECO:0000256" key="1">
    <source>
        <dbReference type="ARBA" id="ARBA00004496"/>
    </source>
</evidence>
<dbReference type="InterPro" id="IPR023753">
    <property type="entry name" value="FAD/NAD-binding_dom"/>
</dbReference>
<dbReference type="NCBIfam" id="TIGR01350">
    <property type="entry name" value="lipoamide_DH"/>
    <property type="match status" value="1"/>
</dbReference>
<reference evidence="19 20" key="1">
    <citation type="submission" date="2019-12" db="EMBL/GenBank/DDBJ databases">
        <title>Paenibacillus sp. nov. sp. isolated from soil.</title>
        <authorList>
            <person name="Kim J."/>
            <person name="Jeong S.E."/>
            <person name="Jung H.S."/>
            <person name="Jeon C.O."/>
        </authorList>
    </citation>
    <scope>NUCLEOTIDE SEQUENCE [LARGE SCALE GENOMIC DNA]</scope>
    <source>
        <strain evidence="19 20">5J-6</strain>
    </source>
</reference>
<feature type="binding site" evidence="14">
    <location>
        <position position="115"/>
    </location>
    <ligand>
        <name>FAD</name>
        <dbReference type="ChEBI" id="CHEBI:57692"/>
    </ligand>
</feature>
<evidence type="ECO:0000256" key="16">
    <source>
        <dbReference type="RuleBase" id="RU003692"/>
    </source>
</evidence>
<comment type="cofactor">
    <cofactor evidence="14 16">
        <name>FAD</name>
        <dbReference type="ChEBI" id="CHEBI:57692"/>
    </cofactor>
    <text evidence="14 16">Binds 1 FAD per subunit.</text>
</comment>
<evidence type="ECO:0000256" key="9">
    <source>
        <dbReference type="ARBA" id="ARBA00023027"/>
    </source>
</evidence>
<dbReference type="PRINTS" id="PR00411">
    <property type="entry name" value="PNDRDTASEI"/>
</dbReference>
<evidence type="ECO:0000256" key="12">
    <source>
        <dbReference type="ARBA" id="ARBA00049187"/>
    </source>
</evidence>
<feature type="binding site" evidence="14">
    <location>
        <begin position="326"/>
        <end position="329"/>
    </location>
    <ligand>
        <name>FAD</name>
        <dbReference type="ChEBI" id="CHEBI:57692"/>
    </ligand>
</feature>
<dbReference type="PANTHER" id="PTHR22912">
    <property type="entry name" value="DISULFIDE OXIDOREDUCTASE"/>
    <property type="match status" value="1"/>
</dbReference>
<dbReference type="RefSeq" id="WP_161408427.1">
    <property type="nucleotide sequence ID" value="NZ_WTUZ01000021.1"/>
</dbReference>
<accession>A0A6L8V1H7</accession>
<keyword evidence="8 16" id="KW-0560">Oxidoreductase</keyword>
<sequence length="474" mass="50855">MSEHRYDVVVLGGGIGGYTAAIRAAQLGKTVAVVEREKLGGTCLHQGCIPSKALLRSAEVYATMKKSEEYGITSGSLELKFENVLARKQRIVDQLHQGLQFLMKKNKITVHYGNGRIIGPSIFSPRSGAVSVEKEDGDIETLLSSNLVIATGSKPRSLPGLEIDGTHIMTSEDALRMQELPKSIIIIGGGVIGVEWASMLRDFGVEVTVVEYEKRLVSLEDGDISKELERLFKKRGINLVTGAKVLSDSVKITEGTVTLQADKQGEMIELQAEKVLVSVGRAANVEGIGLENTDIKIDKGVIRVNRFMQTTESHIYAVGDVIGGLMLAHMAGHEGILAAEHIAGQTPHELQAHLVPKCTYTRPEIASVGYTEQQAIDLGRQVKVGKFSFKGIGKALVYGDTDGFVKVIADSETNDILGVHMIGPHVTNSISEAALAQVLNATPWEVGQTIHPHPTLSEALGEAMLAVDGIAISG</sequence>
<name>A0A6L8V1H7_9BACL</name>
<dbReference type="EC" id="1.8.1.4" evidence="3 16"/>
<evidence type="ECO:0000256" key="5">
    <source>
        <dbReference type="ARBA" id="ARBA00022490"/>
    </source>
</evidence>
<evidence type="ECO:0000256" key="14">
    <source>
        <dbReference type="PIRSR" id="PIRSR000350-3"/>
    </source>
</evidence>
<dbReference type="InterPro" id="IPR050151">
    <property type="entry name" value="Class-I_Pyr_Nuc-Dis_Oxidored"/>
</dbReference>
<evidence type="ECO:0000313" key="19">
    <source>
        <dbReference type="EMBL" id="MZQ84313.1"/>
    </source>
</evidence>
<feature type="binding site" evidence="14">
    <location>
        <begin position="188"/>
        <end position="195"/>
    </location>
    <ligand>
        <name>NAD(+)</name>
        <dbReference type="ChEBI" id="CHEBI:57540"/>
    </ligand>
</feature>
<dbReference type="GO" id="GO:0004148">
    <property type="term" value="F:dihydrolipoyl dehydrogenase (NADH) activity"/>
    <property type="evidence" value="ECO:0007669"/>
    <property type="project" value="UniProtKB-EC"/>
</dbReference>
<keyword evidence="5" id="KW-0963">Cytoplasm</keyword>
<evidence type="ECO:0000256" key="4">
    <source>
        <dbReference type="ARBA" id="ARBA00016961"/>
    </source>
</evidence>
<dbReference type="InterPro" id="IPR036188">
    <property type="entry name" value="FAD/NAD-bd_sf"/>
</dbReference>
<keyword evidence="11 16" id="KW-0676">Redox-active center</keyword>
<dbReference type="Pfam" id="PF02852">
    <property type="entry name" value="Pyr_redox_dim"/>
    <property type="match status" value="1"/>
</dbReference>
<evidence type="ECO:0000313" key="20">
    <source>
        <dbReference type="Proteomes" id="UP000481087"/>
    </source>
</evidence>
<dbReference type="InterPro" id="IPR006258">
    <property type="entry name" value="Lipoamide_DH"/>
</dbReference>
<comment type="subcellular location">
    <subcellularLocation>
        <location evidence="1">Cytoplasm</location>
    </subcellularLocation>
</comment>
<feature type="binding site" evidence="14">
    <location>
        <position position="320"/>
    </location>
    <ligand>
        <name>FAD</name>
        <dbReference type="ChEBI" id="CHEBI:57692"/>
    </ligand>
</feature>
<dbReference type="InterPro" id="IPR001100">
    <property type="entry name" value="Pyr_nuc-diS_OxRdtase"/>
</dbReference>
<gene>
    <name evidence="19" type="primary">lpdA</name>
    <name evidence="19" type="ORF">GQF01_19535</name>
</gene>
<keyword evidence="9 14" id="KW-0520">NAD</keyword>
<feature type="domain" description="FAD/NAD(P)-binding" evidence="18">
    <location>
        <begin position="6"/>
        <end position="335"/>
    </location>
</feature>
<keyword evidence="10" id="KW-1015">Disulfide bond</keyword>
<protein>
    <recommendedName>
        <fullName evidence="4 16">Dihydrolipoyl dehydrogenase</fullName>
        <ecNumber evidence="3 16">1.8.1.4</ecNumber>
    </recommendedName>
</protein>
<dbReference type="InterPro" id="IPR004099">
    <property type="entry name" value="Pyr_nucl-diS_OxRdtase_dimer"/>
</dbReference>
<feature type="active site" description="Proton acceptor" evidence="13">
    <location>
        <position position="453"/>
    </location>
</feature>
<comment type="caution">
    <text evidence="19">The sequence shown here is derived from an EMBL/GenBank/DDBJ whole genome shotgun (WGS) entry which is preliminary data.</text>
</comment>
<keyword evidence="7 14" id="KW-0274">FAD</keyword>
<dbReference type="InterPro" id="IPR016156">
    <property type="entry name" value="FAD/NAD-linked_Rdtase_dimer_sf"/>
</dbReference>
<dbReference type="FunFam" id="3.30.390.30:FF:000001">
    <property type="entry name" value="Dihydrolipoyl dehydrogenase"/>
    <property type="match status" value="1"/>
</dbReference>
<dbReference type="EMBL" id="WTUZ01000021">
    <property type="protein sequence ID" value="MZQ84313.1"/>
    <property type="molecule type" value="Genomic_DNA"/>
</dbReference>
<dbReference type="GO" id="GO:0050660">
    <property type="term" value="F:flavin adenine dinucleotide binding"/>
    <property type="evidence" value="ECO:0007669"/>
    <property type="project" value="InterPro"/>
</dbReference>
<evidence type="ECO:0000256" key="8">
    <source>
        <dbReference type="ARBA" id="ARBA00023002"/>
    </source>
</evidence>
<feature type="binding site" evidence="14">
    <location>
        <position position="211"/>
    </location>
    <ligand>
        <name>NAD(+)</name>
        <dbReference type="ChEBI" id="CHEBI:57540"/>
    </ligand>
</feature>
<dbReference type="Proteomes" id="UP000481087">
    <property type="component" value="Unassembled WGS sequence"/>
</dbReference>
<dbReference type="PIRSF" id="PIRSF000350">
    <property type="entry name" value="Mercury_reductase_MerA"/>
    <property type="match status" value="1"/>
</dbReference>
<comment type="miscellaneous">
    <text evidence="16">The active site is a redox-active disulfide bond.</text>
</comment>
<dbReference type="SUPFAM" id="SSF51905">
    <property type="entry name" value="FAD/NAD(P)-binding domain"/>
    <property type="match status" value="1"/>
</dbReference>
<dbReference type="AlphaFoldDB" id="A0A6L8V1H7"/>
<feature type="binding site" evidence="14">
    <location>
        <begin position="151"/>
        <end position="153"/>
    </location>
    <ligand>
        <name>FAD</name>
        <dbReference type="ChEBI" id="CHEBI:57692"/>
    </ligand>
</feature>
<evidence type="ECO:0000256" key="7">
    <source>
        <dbReference type="ARBA" id="ARBA00022827"/>
    </source>
</evidence>
<dbReference type="PRINTS" id="PR00368">
    <property type="entry name" value="FADPNR"/>
</dbReference>
<evidence type="ECO:0000256" key="3">
    <source>
        <dbReference type="ARBA" id="ARBA00012608"/>
    </source>
</evidence>
<dbReference type="GO" id="GO:0006103">
    <property type="term" value="P:2-oxoglutarate metabolic process"/>
    <property type="evidence" value="ECO:0007669"/>
    <property type="project" value="TreeGrafter"/>
</dbReference>
<dbReference type="GO" id="GO:0005737">
    <property type="term" value="C:cytoplasm"/>
    <property type="evidence" value="ECO:0007669"/>
    <property type="project" value="UniProtKB-SubCell"/>
</dbReference>
<feature type="domain" description="Pyridine nucleotide-disulphide oxidoreductase dimerisation" evidence="17">
    <location>
        <begin position="355"/>
        <end position="463"/>
    </location>
</feature>
<evidence type="ECO:0000256" key="15">
    <source>
        <dbReference type="PIRSR" id="PIRSR000350-4"/>
    </source>
</evidence>
<evidence type="ECO:0000256" key="11">
    <source>
        <dbReference type="ARBA" id="ARBA00023284"/>
    </source>
</evidence>
<evidence type="ECO:0000259" key="17">
    <source>
        <dbReference type="Pfam" id="PF02852"/>
    </source>
</evidence>
<evidence type="ECO:0000256" key="10">
    <source>
        <dbReference type="ARBA" id="ARBA00023157"/>
    </source>
</evidence>
<feature type="disulfide bond" description="Redox-active" evidence="15">
    <location>
        <begin position="43"/>
        <end position="48"/>
    </location>
</feature>
<dbReference type="InterPro" id="IPR012999">
    <property type="entry name" value="Pyr_OxRdtase_I_AS"/>
</dbReference>
<evidence type="ECO:0000256" key="13">
    <source>
        <dbReference type="PIRSR" id="PIRSR000350-2"/>
    </source>
</evidence>
<dbReference type="PROSITE" id="PS00076">
    <property type="entry name" value="PYRIDINE_REDOX_1"/>
    <property type="match status" value="1"/>
</dbReference>
<dbReference type="Pfam" id="PF07992">
    <property type="entry name" value="Pyr_redox_2"/>
    <property type="match status" value="1"/>
</dbReference>
<feature type="binding site" evidence="14">
    <location>
        <position position="280"/>
    </location>
    <ligand>
        <name>NAD(+)</name>
        <dbReference type="ChEBI" id="CHEBI:57540"/>
    </ligand>
</feature>
<comment type="similarity">
    <text evidence="2 16">Belongs to the class-I pyridine nucleotide-disulfide oxidoreductase family.</text>
</comment>
<evidence type="ECO:0000256" key="6">
    <source>
        <dbReference type="ARBA" id="ARBA00022630"/>
    </source>
</evidence>
<evidence type="ECO:0000259" key="18">
    <source>
        <dbReference type="Pfam" id="PF07992"/>
    </source>
</evidence>
<keyword evidence="6 16" id="KW-0285">Flavoprotein</keyword>
<dbReference type="SUPFAM" id="SSF55424">
    <property type="entry name" value="FAD/NAD-linked reductases, dimerisation (C-terminal) domain"/>
    <property type="match status" value="1"/>
</dbReference>
<dbReference type="PANTHER" id="PTHR22912:SF217">
    <property type="entry name" value="DIHYDROLIPOYL DEHYDROGENASE"/>
    <property type="match status" value="1"/>
</dbReference>
<organism evidence="19 20">
    <name type="scientific">Paenibacillus silvestris</name>
    <dbReference type="NCBI Taxonomy" id="2606219"/>
    <lineage>
        <taxon>Bacteria</taxon>
        <taxon>Bacillati</taxon>
        <taxon>Bacillota</taxon>
        <taxon>Bacilli</taxon>
        <taxon>Bacillales</taxon>
        <taxon>Paenibacillaceae</taxon>
        <taxon>Paenibacillus</taxon>
    </lineage>
</organism>
<dbReference type="Gene3D" id="3.30.390.30">
    <property type="match status" value="1"/>
</dbReference>
<evidence type="ECO:0000256" key="2">
    <source>
        <dbReference type="ARBA" id="ARBA00007532"/>
    </source>
</evidence>
<keyword evidence="14" id="KW-0547">Nucleotide-binding</keyword>
<keyword evidence="20" id="KW-1185">Reference proteome</keyword>
<feature type="binding site" evidence="14">
    <location>
        <position position="52"/>
    </location>
    <ligand>
        <name>FAD</name>
        <dbReference type="ChEBI" id="CHEBI:57692"/>
    </ligand>
</feature>
<comment type="catalytic activity">
    <reaction evidence="12 16">
        <text>N(6)-[(R)-dihydrolipoyl]-L-lysyl-[protein] + NAD(+) = N(6)-[(R)-lipoyl]-L-lysyl-[protein] + NADH + H(+)</text>
        <dbReference type="Rhea" id="RHEA:15045"/>
        <dbReference type="Rhea" id="RHEA-COMP:10474"/>
        <dbReference type="Rhea" id="RHEA-COMP:10475"/>
        <dbReference type="ChEBI" id="CHEBI:15378"/>
        <dbReference type="ChEBI" id="CHEBI:57540"/>
        <dbReference type="ChEBI" id="CHEBI:57945"/>
        <dbReference type="ChEBI" id="CHEBI:83099"/>
        <dbReference type="ChEBI" id="CHEBI:83100"/>
        <dbReference type="EC" id="1.8.1.4"/>
    </reaction>
</comment>